<feature type="transmembrane region" description="Helical" evidence="1">
    <location>
        <begin position="145"/>
        <end position="167"/>
    </location>
</feature>
<evidence type="ECO:0008006" key="4">
    <source>
        <dbReference type="Google" id="ProtNLM"/>
    </source>
</evidence>
<proteinExistence type="predicted"/>
<dbReference type="AlphaFoldDB" id="A0A3S0ARV3"/>
<evidence type="ECO:0000313" key="2">
    <source>
        <dbReference type="EMBL" id="RTE11136.1"/>
    </source>
</evidence>
<protein>
    <recommendedName>
        <fullName evidence="4">ABC transporter permease</fullName>
    </recommendedName>
</protein>
<reference evidence="2 3" key="1">
    <citation type="submission" date="2018-12" db="EMBL/GenBank/DDBJ databases">
        <title>Bacillus ochoae sp. nov., Paenibacillus whitsoniae sp. nov., Paenibacillus spiritus sp. nov. Isolated from the Mars Exploration Rover during spacecraft assembly.</title>
        <authorList>
            <person name="Seuylemezian A."/>
            <person name="Vaishampayan P."/>
        </authorList>
    </citation>
    <scope>NUCLEOTIDE SEQUENCE [LARGE SCALE GENOMIC DNA]</scope>
    <source>
        <strain evidence="2 3">MER 54</strain>
    </source>
</reference>
<dbReference type="EMBL" id="RXHU01000012">
    <property type="protein sequence ID" value="RTE11136.1"/>
    <property type="molecule type" value="Genomic_DNA"/>
</dbReference>
<gene>
    <name evidence="2" type="ORF">EJQ19_03545</name>
</gene>
<dbReference type="RefSeq" id="WP_126139818.1">
    <property type="nucleotide sequence ID" value="NZ_RXHU01000012.1"/>
</dbReference>
<comment type="caution">
    <text evidence="2">The sequence shown here is derived from an EMBL/GenBank/DDBJ whole genome shotgun (WGS) entry which is preliminary data.</text>
</comment>
<feature type="transmembrane region" description="Helical" evidence="1">
    <location>
        <begin position="222"/>
        <end position="244"/>
    </location>
</feature>
<dbReference type="PANTHER" id="PTHR37305:SF1">
    <property type="entry name" value="MEMBRANE PROTEIN"/>
    <property type="match status" value="1"/>
</dbReference>
<keyword evidence="1" id="KW-1133">Transmembrane helix</keyword>
<feature type="transmembrane region" description="Helical" evidence="1">
    <location>
        <begin position="174"/>
        <end position="194"/>
    </location>
</feature>
<evidence type="ECO:0000256" key="1">
    <source>
        <dbReference type="SAM" id="Phobius"/>
    </source>
</evidence>
<accession>A0A3S0ARV3</accession>
<name>A0A3S0ARV3_9BACL</name>
<dbReference type="OrthoDB" id="1711106at2"/>
<keyword evidence="3" id="KW-1185">Reference proteome</keyword>
<feature type="transmembrane region" description="Helical" evidence="1">
    <location>
        <begin position="110"/>
        <end position="133"/>
    </location>
</feature>
<sequence>MLSLTANIRNEMIKMALKKRTIAFLALTLLLPVAAGILLSRFQQGIGIGAFTSQDFPIMMLGILTSVLLPLFLFMNAADSFAGEIGDRTMKNVLTRPITRFGVFTSKQAALALAAIVYLAAGFLSSTLSSLLLQHSGGFGTVLKWLLAYGAAFVPLLVISMLGVLFAQFFRSSGTALTVSILIYLGAKAGSFFLPQLNRFSPVSYLDWHMLWVGSGLDLGRIGAIFMFLLACSILLFTAGFYVFDRKEL</sequence>
<feature type="transmembrane region" description="Helical" evidence="1">
    <location>
        <begin position="59"/>
        <end position="78"/>
    </location>
</feature>
<keyword evidence="1" id="KW-0812">Transmembrane</keyword>
<dbReference type="PANTHER" id="PTHR37305">
    <property type="entry name" value="INTEGRAL MEMBRANE PROTEIN-RELATED"/>
    <property type="match status" value="1"/>
</dbReference>
<evidence type="ECO:0000313" key="3">
    <source>
        <dbReference type="Proteomes" id="UP000276128"/>
    </source>
</evidence>
<dbReference type="Proteomes" id="UP000276128">
    <property type="component" value="Unassembled WGS sequence"/>
</dbReference>
<dbReference type="Pfam" id="PF12730">
    <property type="entry name" value="ABC2_membrane_4"/>
    <property type="match status" value="1"/>
</dbReference>
<keyword evidence="1" id="KW-0472">Membrane</keyword>
<organism evidence="2 3">
    <name type="scientific">Paenibacillus whitsoniae</name>
    <dbReference type="NCBI Taxonomy" id="2496558"/>
    <lineage>
        <taxon>Bacteria</taxon>
        <taxon>Bacillati</taxon>
        <taxon>Bacillota</taxon>
        <taxon>Bacilli</taxon>
        <taxon>Bacillales</taxon>
        <taxon>Paenibacillaceae</taxon>
        <taxon>Paenibacillus</taxon>
    </lineage>
</organism>